<comment type="caution">
    <text evidence="6">The sequence shown here is derived from an EMBL/GenBank/DDBJ whole genome shotgun (WGS) entry which is preliminary data.</text>
</comment>
<dbReference type="Gene3D" id="3.40.1280.10">
    <property type="match status" value="1"/>
</dbReference>
<dbReference type="InterPro" id="IPR001537">
    <property type="entry name" value="SpoU_MeTrfase"/>
</dbReference>
<dbReference type="Pfam" id="PF00588">
    <property type="entry name" value="SpoU_methylase"/>
    <property type="match status" value="1"/>
</dbReference>
<keyword evidence="2" id="KW-0489">Methyltransferase</keyword>
<accession>A0A1J5TK01</accession>
<organism evidence="6 7">
    <name type="scientific">Marine Group III euryarchaeote CG-Bathy1</name>
    <dbReference type="NCBI Taxonomy" id="1889001"/>
    <lineage>
        <taxon>Archaea</taxon>
        <taxon>Methanobacteriati</taxon>
        <taxon>Thermoplasmatota</taxon>
        <taxon>Thermoplasmata</taxon>
        <taxon>Candidatus Thermoprofundales</taxon>
    </lineage>
</organism>
<evidence type="ECO:0000256" key="1">
    <source>
        <dbReference type="ARBA" id="ARBA00007228"/>
    </source>
</evidence>
<dbReference type="NCBIfam" id="TIGR00050">
    <property type="entry name" value="rRNA_methyl_1"/>
    <property type="match status" value="1"/>
</dbReference>
<evidence type="ECO:0000313" key="6">
    <source>
        <dbReference type="EMBL" id="OIR16629.1"/>
    </source>
</evidence>
<keyword evidence="4" id="KW-0949">S-adenosyl-L-methionine</keyword>
<dbReference type="Gene3D" id="1.10.8.590">
    <property type="match status" value="1"/>
</dbReference>
<keyword evidence="3" id="KW-0808">Transferase</keyword>
<comment type="similarity">
    <text evidence="1">Belongs to the class IV-like SAM-binding methyltransferase superfamily. RNA methyltransferase TrmH family.</text>
</comment>
<dbReference type="PANTHER" id="PTHR42786">
    <property type="entry name" value="TRNA/RRNA METHYLTRANSFERASE"/>
    <property type="match status" value="1"/>
</dbReference>
<dbReference type="GO" id="GO:0008173">
    <property type="term" value="F:RNA methyltransferase activity"/>
    <property type="evidence" value="ECO:0007669"/>
    <property type="project" value="InterPro"/>
</dbReference>
<dbReference type="AlphaFoldDB" id="A0A1J5TK01"/>
<evidence type="ECO:0000256" key="4">
    <source>
        <dbReference type="ARBA" id="ARBA00022691"/>
    </source>
</evidence>
<dbReference type="SUPFAM" id="SSF75217">
    <property type="entry name" value="alpha/beta knot"/>
    <property type="match status" value="1"/>
</dbReference>
<sequence>MVRVILVEPKHPGNVGAVARVMVNFGIEELILIGGCEINEEAYNRSTSGKYILEKSQRFDNLKEGLEGGEVNIGTSGIIPGGDKRWYRTPIHCKDLLSKLDGRNPNLIFGREDFGLYKEELSLCEIAVRVPTNPDKPILNLSHAVGIILYELNRNNKFKLPSRPKKIKQKEIEIMVTSFLDVLKETKYPERRLHRAETTLRRIMSRGSLDEHEYDTVMGMIKDIERKQKEVVDG</sequence>
<dbReference type="GO" id="GO:0002128">
    <property type="term" value="P:tRNA nucleoside ribose methylation"/>
    <property type="evidence" value="ECO:0007669"/>
    <property type="project" value="TreeGrafter"/>
</dbReference>
<evidence type="ECO:0000256" key="2">
    <source>
        <dbReference type="ARBA" id="ARBA00022603"/>
    </source>
</evidence>
<dbReference type="Proteomes" id="UP000183815">
    <property type="component" value="Unassembled WGS sequence"/>
</dbReference>
<dbReference type="InterPro" id="IPR004384">
    <property type="entry name" value="RNA_MeTrfase_TrmJ/LasT"/>
</dbReference>
<evidence type="ECO:0000313" key="7">
    <source>
        <dbReference type="Proteomes" id="UP000183815"/>
    </source>
</evidence>
<dbReference type="EMBL" id="MIYU01000012">
    <property type="protein sequence ID" value="OIR16629.1"/>
    <property type="molecule type" value="Genomic_DNA"/>
</dbReference>
<protein>
    <recommendedName>
        <fullName evidence="5">tRNA/rRNA methyltransferase SpoU type domain-containing protein</fullName>
    </recommendedName>
</protein>
<feature type="domain" description="tRNA/rRNA methyltransferase SpoU type" evidence="5">
    <location>
        <begin position="2"/>
        <end position="150"/>
    </location>
</feature>
<evidence type="ECO:0000259" key="5">
    <source>
        <dbReference type="Pfam" id="PF00588"/>
    </source>
</evidence>
<reference evidence="6 7" key="1">
    <citation type="submission" date="2016-08" db="EMBL/GenBank/DDBJ databases">
        <title>New Insights into Marine Group III Euryarchaeota, from dark to light.</title>
        <authorList>
            <person name="Haro-Moreno J.M."/>
            <person name="Rodriguez-Valera F."/>
            <person name="Lopez-Garcia P."/>
            <person name="Moreira D."/>
            <person name="Martin-Cuadrado A.B."/>
        </authorList>
    </citation>
    <scope>NUCLEOTIDE SEQUENCE [LARGE SCALE GENOMIC DNA]</scope>
    <source>
        <strain evidence="6">CG-Bathy1</strain>
    </source>
</reference>
<gene>
    <name evidence="6" type="ORF">BEU04_01450</name>
</gene>
<dbReference type="PANTHER" id="PTHR42786:SF2">
    <property type="entry name" value="TRNA (CYTIDINE_URIDINE-2'-O-)-METHYLTRANSFERASE TRMJ"/>
    <property type="match status" value="1"/>
</dbReference>
<dbReference type="PIRSF" id="PIRSF004808">
    <property type="entry name" value="LasT"/>
    <property type="match status" value="1"/>
</dbReference>
<dbReference type="InterPro" id="IPR029026">
    <property type="entry name" value="tRNA_m1G_MTases_N"/>
</dbReference>
<name>A0A1J5TK01_9ARCH</name>
<evidence type="ECO:0000256" key="3">
    <source>
        <dbReference type="ARBA" id="ARBA00022679"/>
    </source>
</evidence>
<dbReference type="InterPro" id="IPR029028">
    <property type="entry name" value="Alpha/beta_knot_MTases"/>
</dbReference>
<dbReference type="GO" id="GO:0005829">
    <property type="term" value="C:cytosol"/>
    <property type="evidence" value="ECO:0007669"/>
    <property type="project" value="TreeGrafter"/>
</dbReference>
<proteinExistence type="inferred from homology"/>
<dbReference type="GO" id="GO:0003723">
    <property type="term" value="F:RNA binding"/>
    <property type="evidence" value="ECO:0007669"/>
    <property type="project" value="InterPro"/>
</dbReference>
<dbReference type="CDD" id="cd18093">
    <property type="entry name" value="SpoU-like_TrmJ"/>
    <property type="match status" value="1"/>
</dbReference>